<protein>
    <submittedName>
        <fullName evidence="1">(northern house mosquito) hypothetical protein</fullName>
    </submittedName>
</protein>
<evidence type="ECO:0000313" key="1">
    <source>
        <dbReference type="EMBL" id="CAG6462390.1"/>
    </source>
</evidence>
<reference evidence="1" key="1">
    <citation type="submission" date="2021-05" db="EMBL/GenBank/DDBJ databases">
        <authorList>
            <person name="Alioto T."/>
            <person name="Alioto T."/>
            <person name="Gomez Garrido J."/>
        </authorList>
    </citation>
    <scope>NUCLEOTIDE SEQUENCE</scope>
</reference>
<accession>A0A8D8F9B9</accession>
<organism evidence="1">
    <name type="scientific">Culex pipiens</name>
    <name type="common">House mosquito</name>
    <dbReference type="NCBI Taxonomy" id="7175"/>
    <lineage>
        <taxon>Eukaryota</taxon>
        <taxon>Metazoa</taxon>
        <taxon>Ecdysozoa</taxon>
        <taxon>Arthropoda</taxon>
        <taxon>Hexapoda</taxon>
        <taxon>Insecta</taxon>
        <taxon>Pterygota</taxon>
        <taxon>Neoptera</taxon>
        <taxon>Endopterygota</taxon>
        <taxon>Diptera</taxon>
        <taxon>Nematocera</taxon>
        <taxon>Culicoidea</taxon>
        <taxon>Culicidae</taxon>
        <taxon>Culicinae</taxon>
        <taxon>Culicini</taxon>
        <taxon>Culex</taxon>
        <taxon>Culex</taxon>
    </lineage>
</organism>
<sequence length="109" mass="12855">MCLLSCCIRCSYKVERLRLQAHVAVLDQILHQPAEDHIRRDALRQQLVQPLADRFQLCRTLLLHNLVRRLPEEHLPVNLRHVLPDGERILLHLARLQHQNVPAHFLSKF</sequence>
<dbReference type="AlphaFoldDB" id="A0A8D8F9B9"/>
<dbReference type="EMBL" id="HBUE01045336">
    <property type="protein sequence ID" value="CAG6462390.1"/>
    <property type="molecule type" value="Transcribed_RNA"/>
</dbReference>
<name>A0A8D8F9B9_CULPI</name>
<proteinExistence type="predicted"/>